<dbReference type="EMBL" id="LJOD01000009">
    <property type="protein sequence ID" value="KPE50566.1"/>
    <property type="molecule type" value="Genomic_DNA"/>
</dbReference>
<feature type="signal peptide" evidence="1">
    <location>
        <begin position="1"/>
        <end position="19"/>
    </location>
</feature>
<dbReference type="Proteomes" id="UP000037953">
    <property type="component" value="Unassembled WGS sequence"/>
</dbReference>
<evidence type="ECO:0008006" key="4">
    <source>
        <dbReference type="Google" id="ProtNLM"/>
    </source>
</evidence>
<name>A0A0N0ZTX1_CHRID</name>
<proteinExistence type="predicted"/>
<reference evidence="2 3" key="1">
    <citation type="journal article" date="2015" name="Genom Data">
        <title>Draft genome sequence of a multidrug-resistant Chryseobacterium indologenes isolate from Malaysia.</title>
        <authorList>
            <person name="Yu C.Y."/>
            <person name="Ang G.Y."/>
            <person name="Cheng H.J."/>
            <person name="Cheong Y.M."/>
            <person name="Yin W.F."/>
            <person name="Chan K.G."/>
        </authorList>
    </citation>
    <scope>NUCLEOTIDE SEQUENCE [LARGE SCALE GENOMIC DNA]</scope>
    <source>
        <strain evidence="2 3">CI_885</strain>
    </source>
</reference>
<dbReference type="OrthoDB" id="1150971at2"/>
<dbReference type="AlphaFoldDB" id="A0A0N0ZTX1"/>
<dbReference type="PATRIC" id="fig|253.9.peg.4759"/>
<accession>A0A0N0ZTX1</accession>
<gene>
    <name evidence="2" type="ORF">AOB46_14395</name>
</gene>
<evidence type="ECO:0000256" key="1">
    <source>
        <dbReference type="SAM" id="SignalP"/>
    </source>
</evidence>
<reference evidence="3" key="2">
    <citation type="submission" date="2015-09" db="EMBL/GenBank/DDBJ databases">
        <title>Draft genome sequence of a multidrug-resistant Chryseobacterium indologenes isolate from Malaysia.</title>
        <authorList>
            <person name="Yu C.Y."/>
            <person name="Ang G.Y."/>
            <person name="Chan K.-G."/>
        </authorList>
    </citation>
    <scope>NUCLEOTIDE SEQUENCE [LARGE SCALE GENOMIC DNA]</scope>
    <source>
        <strain evidence="3">CI_885</strain>
    </source>
</reference>
<organism evidence="2 3">
    <name type="scientific">Chryseobacterium indologenes</name>
    <name type="common">Flavobacterium indologenes</name>
    <dbReference type="NCBI Taxonomy" id="253"/>
    <lineage>
        <taxon>Bacteria</taxon>
        <taxon>Pseudomonadati</taxon>
        <taxon>Bacteroidota</taxon>
        <taxon>Flavobacteriia</taxon>
        <taxon>Flavobacteriales</taxon>
        <taxon>Weeksellaceae</taxon>
        <taxon>Chryseobacterium group</taxon>
        <taxon>Chryseobacterium</taxon>
    </lineage>
</organism>
<evidence type="ECO:0000313" key="2">
    <source>
        <dbReference type="EMBL" id="KPE50566.1"/>
    </source>
</evidence>
<keyword evidence="1" id="KW-0732">Signal</keyword>
<comment type="caution">
    <text evidence="2">The sequence shown here is derived from an EMBL/GenBank/DDBJ whole genome shotgun (WGS) entry which is preliminary data.</text>
</comment>
<feature type="chain" id="PRO_5005865081" description="Tetratricopeptide repeat protein" evidence="1">
    <location>
        <begin position="20"/>
        <end position="216"/>
    </location>
</feature>
<protein>
    <recommendedName>
        <fullName evidence="4">Tetratricopeptide repeat protein</fullName>
    </recommendedName>
</protein>
<evidence type="ECO:0000313" key="3">
    <source>
        <dbReference type="Proteomes" id="UP000037953"/>
    </source>
</evidence>
<sequence length="216" mass="24241">MKKYLLSFAFAFMSLTSFAQSDYEKVMTEKISRIEACRTAEDFQALANDFARINAKETKEWLPGYYAAFASIQKGRVLMREGKMKELDAAAAEAEKYLAGATGVLRGDNAETHLLRKMAFSLRMMVNPQQRYKTAGASAEAEMKAAEKMDPENPRIALIKAEDVYFMPKQYGGSKTKGIAMFKEALAKFNTYTPKSALDPNWGKAEAEYFISQPVK</sequence>
<dbReference type="RefSeq" id="WP_062700558.1">
    <property type="nucleotide sequence ID" value="NZ_LJOD01000009.1"/>
</dbReference>